<evidence type="ECO:0000256" key="1">
    <source>
        <dbReference type="SAM" id="MobiDB-lite"/>
    </source>
</evidence>
<gene>
    <name evidence="2" type="ORF">G3A50_20335</name>
</gene>
<name>A0A6P1YS06_9HYPH</name>
<dbReference type="EMBL" id="CP048630">
    <property type="protein sequence ID" value="QIB35795.1"/>
    <property type="molecule type" value="Genomic_DNA"/>
</dbReference>
<evidence type="ECO:0000313" key="2">
    <source>
        <dbReference type="EMBL" id="QIB35795.1"/>
    </source>
</evidence>
<sequence>MNGTENSEITGPSRSGGTRRTARDRGGWLKPLSTFRALGLVLLAVMSALSSGAAGALAADYAVYEEHSPETKPMQPGANLRALNRVITQMGDAIHLDTETGIVSLKAGTYRISGVSVLTYFDAQADTDGRVSAQARPNASYAMLLHPGSASRDVEPLALGTVSTANMDPSLLDAILTFDADTQIVLMHQAGRDVGGIYLQVYVDGSDKHVMARLVIQKLD</sequence>
<keyword evidence="3" id="KW-1185">Reference proteome</keyword>
<accession>A0A6P1YS06</accession>
<dbReference type="RefSeq" id="WP_163076934.1">
    <property type="nucleotide sequence ID" value="NZ_CP048630.1"/>
</dbReference>
<dbReference type="Proteomes" id="UP000464751">
    <property type="component" value="Chromosome"/>
</dbReference>
<organism evidence="2 3">
    <name type="scientific">Ancylobacter pratisalsi</name>
    <dbReference type="NCBI Taxonomy" id="1745854"/>
    <lineage>
        <taxon>Bacteria</taxon>
        <taxon>Pseudomonadati</taxon>
        <taxon>Pseudomonadota</taxon>
        <taxon>Alphaproteobacteria</taxon>
        <taxon>Hyphomicrobiales</taxon>
        <taxon>Xanthobacteraceae</taxon>
        <taxon>Ancylobacter</taxon>
    </lineage>
</organism>
<reference evidence="2 3" key="1">
    <citation type="submission" date="2020-02" db="EMBL/GenBank/DDBJ databases">
        <authorList>
            <person name="Li G."/>
        </authorList>
    </citation>
    <scope>NUCLEOTIDE SEQUENCE [LARGE SCALE GENOMIC DNA]</scope>
    <source>
        <strain evidence="2 3">DSM 102029</strain>
    </source>
</reference>
<feature type="region of interest" description="Disordered" evidence="1">
    <location>
        <begin position="1"/>
        <end position="25"/>
    </location>
</feature>
<evidence type="ECO:0000313" key="3">
    <source>
        <dbReference type="Proteomes" id="UP000464751"/>
    </source>
</evidence>
<proteinExistence type="predicted"/>
<feature type="compositionally biased region" description="Low complexity" evidence="1">
    <location>
        <begin position="10"/>
        <end position="19"/>
    </location>
</feature>
<protein>
    <submittedName>
        <fullName evidence="2">Uncharacterized protein</fullName>
    </submittedName>
</protein>
<dbReference type="AlphaFoldDB" id="A0A6P1YS06"/>
<dbReference type="KEGG" id="apra:G3A50_20335"/>